<feature type="compositionally biased region" description="Low complexity" evidence="1">
    <location>
        <begin position="23"/>
        <end position="32"/>
    </location>
</feature>
<keyword evidence="3" id="KW-1185">Reference proteome</keyword>
<feature type="region of interest" description="Disordered" evidence="1">
    <location>
        <begin position="1"/>
        <end position="49"/>
    </location>
</feature>
<evidence type="ECO:0000256" key="1">
    <source>
        <dbReference type="SAM" id="MobiDB-lite"/>
    </source>
</evidence>
<dbReference type="HOGENOM" id="CLU_1074173_0_0_1"/>
<dbReference type="GeneID" id="18880329"/>
<name>R7RZS8_PUNST</name>
<dbReference type="EMBL" id="JH687562">
    <property type="protein sequence ID" value="EIN03488.1"/>
    <property type="molecule type" value="Genomic_DNA"/>
</dbReference>
<gene>
    <name evidence="2" type="ORF">PUNSTDRAFT_139485</name>
</gene>
<dbReference type="Proteomes" id="UP000054196">
    <property type="component" value="Unassembled WGS sequence"/>
</dbReference>
<dbReference type="RefSeq" id="XP_007389260.1">
    <property type="nucleotide sequence ID" value="XM_007389198.1"/>
</dbReference>
<organism evidence="2 3">
    <name type="scientific">Punctularia strigosozonata (strain HHB-11173)</name>
    <name type="common">White-rot fungus</name>
    <dbReference type="NCBI Taxonomy" id="741275"/>
    <lineage>
        <taxon>Eukaryota</taxon>
        <taxon>Fungi</taxon>
        <taxon>Dikarya</taxon>
        <taxon>Basidiomycota</taxon>
        <taxon>Agaricomycotina</taxon>
        <taxon>Agaricomycetes</taxon>
        <taxon>Corticiales</taxon>
        <taxon>Punctulariaceae</taxon>
        <taxon>Punctularia</taxon>
    </lineage>
</organism>
<reference evidence="3" key="1">
    <citation type="journal article" date="2012" name="Science">
        <title>The Paleozoic origin of enzymatic lignin decomposition reconstructed from 31 fungal genomes.</title>
        <authorList>
            <person name="Floudas D."/>
            <person name="Binder M."/>
            <person name="Riley R."/>
            <person name="Barry K."/>
            <person name="Blanchette R.A."/>
            <person name="Henrissat B."/>
            <person name="Martinez A.T."/>
            <person name="Otillar R."/>
            <person name="Spatafora J.W."/>
            <person name="Yadav J.S."/>
            <person name="Aerts A."/>
            <person name="Benoit I."/>
            <person name="Boyd A."/>
            <person name="Carlson A."/>
            <person name="Copeland A."/>
            <person name="Coutinho P.M."/>
            <person name="de Vries R.P."/>
            <person name="Ferreira P."/>
            <person name="Findley K."/>
            <person name="Foster B."/>
            <person name="Gaskell J."/>
            <person name="Glotzer D."/>
            <person name="Gorecki P."/>
            <person name="Heitman J."/>
            <person name="Hesse C."/>
            <person name="Hori C."/>
            <person name="Igarashi K."/>
            <person name="Jurgens J.A."/>
            <person name="Kallen N."/>
            <person name="Kersten P."/>
            <person name="Kohler A."/>
            <person name="Kuees U."/>
            <person name="Kumar T.K.A."/>
            <person name="Kuo A."/>
            <person name="LaButti K."/>
            <person name="Larrondo L.F."/>
            <person name="Lindquist E."/>
            <person name="Ling A."/>
            <person name="Lombard V."/>
            <person name="Lucas S."/>
            <person name="Lundell T."/>
            <person name="Martin R."/>
            <person name="McLaughlin D.J."/>
            <person name="Morgenstern I."/>
            <person name="Morin E."/>
            <person name="Murat C."/>
            <person name="Nagy L.G."/>
            <person name="Nolan M."/>
            <person name="Ohm R.A."/>
            <person name="Patyshakuliyeva A."/>
            <person name="Rokas A."/>
            <person name="Ruiz-Duenas F.J."/>
            <person name="Sabat G."/>
            <person name="Salamov A."/>
            <person name="Samejima M."/>
            <person name="Schmutz J."/>
            <person name="Slot J.C."/>
            <person name="St John F."/>
            <person name="Stenlid J."/>
            <person name="Sun H."/>
            <person name="Sun S."/>
            <person name="Syed K."/>
            <person name="Tsang A."/>
            <person name="Wiebenga A."/>
            <person name="Young D."/>
            <person name="Pisabarro A."/>
            <person name="Eastwood D.C."/>
            <person name="Martin F."/>
            <person name="Cullen D."/>
            <person name="Grigoriev I.V."/>
            <person name="Hibbett D.S."/>
        </authorList>
    </citation>
    <scope>NUCLEOTIDE SEQUENCE [LARGE SCALE GENOMIC DNA]</scope>
    <source>
        <strain evidence="3">HHB-11173 SS5</strain>
    </source>
</reference>
<accession>R7RZS8</accession>
<evidence type="ECO:0000313" key="3">
    <source>
        <dbReference type="Proteomes" id="UP000054196"/>
    </source>
</evidence>
<dbReference type="KEGG" id="psq:PUNSTDRAFT_139485"/>
<dbReference type="AlphaFoldDB" id="R7RZS8"/>
<proteinExistence type="predicted"/>
<evidence type="ECO:0000313" key="2">
    <source>
        <dbReference type="EMBL" id="EIN03488.1"/>
    </source>
</evidence>
<sequence>MGPTSAAPTRSLPPAPERLSQTAPMRSRLPAPARLPPGLPSRPTSPAPTHLAQLRQSAALDGQRVRLRLRQRAHFRCGNVPDVRCANAFALLVLARLRLPPLPFARPRARAANAVALGAASNLPRSPAHPRVQTANAVALGAVSTPGAAVCQAPSGSRQRGLARRRFHSPPARPLFALPRARAVASPPRPLARSEREPSRPCLPPSFAQHRVRAANALALAVSSSLSAHLSPAQPRAGAANAVSLGAASPPLPFAQPRA</sequence>
<feature type="compositionally biased region" description="Pro residues" evidence="1">
    <location>
        <begin position="33"/>
        <end position="46"/>
    </location>
</feature>
<protein>
    <submittedName>
        <fullName evidence="2">Uncharacterized protein</fullName>
    </submittedName>
</protein>